<evidence type="ECO:0000256" key="3">
    <source>
        <dbReference type="ARBA" id="ARBA00022448"/>
    </source>
</evidence>
<keyword evidence="6 8" id="KW-1133">Transmembrane helix</keyword>
<gene>
    <name evidence="9" type="ORF">A3G60_04110</name>
</gene>
<keyword evidence="4" id="KW-1003">Cell membrane</keyword>
<evidence type="ECO:0000313" key="10">
    <source>
        <dbReference type="Proteomes" id="UP000178996"/>
    </source>
</evidence>
<dbReference type="Proteomes" id="UP000178996">
    <property type="component" value="Unassembled WGS sequence"/>
</dbReference>
<comment type="similarity">
    <text evidence="2">Belongs to the autoinducer-2 exporter (AI-2E) (TC 2.A.86) family.</text>
</comment>
<reference evidence="9 10" key="1">
    <citation type="journal article" date="2016" name="Nat. Commun.">
        <title>Thousands of microbial genomes shed light on interconnected biogeochemical processes in an aquifer system.</title>
        <authorList>
            <person name="Anantharaman K."/>
            <person name="Brown C.T."/>
            <person name="Hug L.A."/>
            <person name="Sharon I."/>
            <person name="Castelle C.J."/>
            <person name="Probst A.J."/>
            <person name="Thomas B.C."/>
            <person name="Singh A."/>
            <person name="Wilkins M.J."/>
            <person name="Karaoz U."/>
            <person name="Brodie E.L."/>
            <person name="Williams K.H."/>
            <person name="Hubbard S.S."/>
            <person name="Banfield J.F."/>
        </authorList>
    </citation>
    <scope>NUCLEOTIDE SEQUENCE [LARGE SCALE GENOMIC DNA]</scope>
</reference>
<feature type="transmembrane region" description="Helical" evidence="8">
    <location>
        <begin position="315"/>
        <end position="333"/>
    </location>
</feature>
<sequence>MRSHITTYEITTGTFVRFLLLVLGIVFIFAIRDVVMIILVSIVLASAVDPLVRWFGKIRIPRVLAVLIIYLTGIVGFLGVFYFLIPPIASDFRDFFTRLPSLIENVLVRLQDKAPFLSLDFVLSTLRDVAVNANEYVGIAFGQFFNTATTLFSGIFSFLLIMVISFYLAVQDDGVANVLRIVTPKEHEDYILHLWARTQRKIGRWLQGQILLGLIVGVIVFIALTILRVHYALVLAVLSAIFEIIPYFGPILAAMPAIAVAAIQDPLLGFIVLCLYILVQQMENHLIYPQVVRKTVGVHPLLAIIALLIGGKLGGIMGFIVAIPIAVVLVEYFDDFSARKRNLV</sequence>
<evidence type="ECO:0000313" key="9">
    <source>
        <dbReference type="EMBL" id="OGZ57981.1"/>
    </source>
</evidence>
<dbReference type="InterPro" id="IPR002549">
    <property type="entry name" value="AI-2E-like"/>
</dbReference>
<dbReference type="AlphaFoldDB" id="A0A1G2H6S4"/>
<protein>
    <recommendedName>
        <fullName evidence="11">AI-2E family transporter</fullName>
    </recommendedName>
</protein>
<dbReference type="GO" id="GO:0005886">
    <property type="term" value="C:plasma membrane"/>
    <property type="evidence" value="ECO:0007669"/>
    <property type="project" value="UniProtKB-SubCell"/>
</dbReference>
<feature type="transmembrane region" description="Helical" evidence="8">
    <location>
        <begin position="151"/>
        <end position="170"/>
    </location>
</feature>
<keyword evidence="7 8" id="KW-0472">Membrane</keyword>
<feature type="transmembrane region" description="Helical" evidence="8">
    <location>
        <begin position="210"/>
        <end position="231"/>
    </location>
</feature>
<evidence type="ECO:0000256" key="6">
    <source>
        <dbReference type="ARBA" id="ARBA00022989"/>
    </source>
</evidence>
<accession>A0A1G2H6S4</accession>
<feature type="transmembrane region" description="Helical" evidence="8">
    <location>
        <begin position="251"/>
        <end position="279"/>
    </location>
</feature>
<comment type="subcellular location">
    <subcellularLocation>
        <location evidence="1">Cell membrane</location>
        <topology evidence="1">Multi-pass membrane protein</topology>
    </subcellularLocation>
</comment>
<evidence type="ECO:0008006" key="11">
    <source>
        <dbReference type="Google" id="ProtNLM"/>
    </source>
</evidence>
<keyword evidence="3" id="KW-0813">Transport</keyword>
<feature type="transmembrane region" description="Helical" evidence="8">
    <location>
        <begin position="63"/>
        <end position="85"/>
    </location>
</feature>
<dbReference type="Pfam" id="PF01594">
    <property type="entry name" value="AI-2E_transport"/>
    <property type="match status" value="1"/>
</dbReference>
<comment type="caution">
    <text evidence="9">The sequence shown here is derived from an EMBL/GenBank/DDBJ whole genome shotgun (WGS) entry which is preliminary data.</text>
</comment>
<proteinExistence type="inferred from homology"/>
<keyword evidence="5 8" id="KW-0812">Transmembrane</keyword>
<organism evidence="9 10">
    <name type="scientific">Candidatus Ryanbacteria bacterium RIFCSPLOWO2_12_FULL_47_9c</name>
    <dbReference type="NCBI Taxonomy" id="1802131"/>
    <lineage>
        <taxon>Bacteria</taxon>
        <taxon>Candidatus Ryaniibacteriota</taxon>
    </lineage>
</organism>
<dbReference type="PANTHER" id="PTHR21716">
    <property type="entry name" value="TRANSMEMBRANE PROTEIN"/>
    <property type="match status" value="1"/>
</dbReference>
<evidence type="ECO:0000256" key="8">
    <source>
        <dbReference type="SAM" id="Phobius"/>
    </source>
</evidence>
<dbReference type="GO" id="GO:0055085">
    <property type="term" value="P:transmembrane transport"/>
    <property type="evidence" value="ECO:0007669"/>
    <property type="project" value="TreeGrafter"/>
</dbReference>
<evidence type="ECO:0000256" key="1">
    <source>
        <dbReference type="ARBA" id="ARBA00004651"/>
    </source>
</evidence>
<feature type="transmembrane region" description="Helical" evidence="8">
    <location>
        <begin position="12"/>
        <end position="31"/>
    </location>
</feature>
<dbReference type="EMBL" id="MHOB01000010">
    <property type="protein sequence ID" value="OGZ57981.1"/>
    <property type="molecule type" value="Genomic_DNA"/>
</dbReference>
<evidence type="ECO:0000256" key="2">
    <source>
        <dbReference type="ARBA" id="ARBA00009773"/>
    </source>
</evidence>
<dbReference type="PANTHER" id="PTHR21716:SF53">
    <property type="entry name" value="PERMEASE PERM-RELATED"/>
    <property type="match status" value="1"/>
</dbReference>
<evidence type="ECO:0000256" key="5">
    <source>
        <dbReference type="ARBA" id="ARBA00022692"/>
    </source>
</evidence>
<feature type="transmembrane region" description="Helical" evidence="8">
    <location>
        <begin position="37"/>
        <end position="56"/>
    </location>
</feature>
<evidence type="ECO:0000256" key="7">
    <source>
        <dbReference type="ARBA" id="ARBA00023136"/>
    </source>
</evidence>
<evidence type="ECO:0000256" key="4">
    <source>
        <dbReference type="ARBA" id="ARBA00022475"/>
    </source>
</evidence>
<name>A0A1G2H6S4_9BACT</name>